<dbReference type="AlphaFoldDB" id="A0A4S4MQ97"/>
<evidence type="ECO:0000256" key="3">
    <source>
        <dbReference type="ARBA" id="ARBA00022898"/>
    </source>
</evidence>
<dbReference type="PANTHER" id="PTHR48097:SF9">
    <property type="entry name" value="L-THREONINE ALDOLASE"/>
    <property type="match status" value="1"/>
</dbReference>
<evidence type="ECO:0000256" key="2">
    <source>
        <dbReference type="ARBA" id="ARBA00006966"/>
    </source>
</evidence>
<keyword evidence="3" id="KW-0663">Pyridoxal phosphate</keyword>
<dbReference type="PIRSF" id="PIRSF017617">
    <property type="entry name" value="Thr_aldolase"/>
    <property type="match status" value="1"/>
</dbReference>
<dbReference type="GO" id="GO:0006567">
    <property type="term" value="P:L-threonine catabolic process"/>
    <property type="evidence" value="ECO:0007669"/>
    <property type="project" value="TreeGrafter"/>
</dbReference>
<dbReference type="Gene3D" id="3.40.640.10">
    <property type="entry name" value="Type I PLP-dependent aspartate aminotransferase-like (Major domain)"/>
    <property type="match status" value="1"/>
</dbReference>
<evidence type="ECO:0000256" key="5">
    <source>
        <dbReference type="PIRSR" id="PIRSR017617-1"/>
    </source>
</evidence>
<dbReference type="OrthoDB" id="10261951at2759"/>
<gene>
    <name evidence="7" type="ORF">EUX98_g6061</name>
</gene>
<name>A0A4S4MQ97_9APHY</name>
<evidence type="ECO:0000256" key="1">
    <source>
        <dbReference type="ARBA" id="ARBA00001933"/>
    </source>
</evidence>
<dbReference type="GO" id="GO:0008732">
    <property type="term" value="F:L-allo-threonine aldolase activity"/>
    <property type="evidence" value="ECO:0007669"/>
    <property type="project" value="TreeGrafter"/>
</dbReference>
<evidence type="ECO:0000313" key="8">
    <source>
        <dbReference type="Proteomes" id="UP000308730"/>
    </source>
</evidence>
<feature type="domain" description="Aromatic amino acid beta-eliminating lyase/threonine aldolase" evidence="6">
    <location>
        <begin position="39"/>
        <end position="317"/>
    </location>
</feature>
<dbReference type="NCBIfam" id="NF041359">
    <property type="entry name" value="GntG_guanitoxin"/>
    <property type="match status" value="1"/>
</dbReference>
<reference evidence="7 8" key="1">
    <citation type="submission" date="2019-02" db="EMBL/GenBank/DDBJ databases">
        <title>Genome sequencing of the rare red list fungi Antrodiella citrinella (Flaviporus citrinellus).</title>
        <authorList>
            <person name="Buettner E."/>
            <person name="Kellner H."/>
        </authorList>
    </citation>
    <scope>NUCLEOTIDE SEQUENCE [LARGE SCALE GENOMIC DNA]</scope>
    <source>
        <strain evidence="7 8">DSM 108506</strain>
    </source>
</reference>
<dbReference type="Proteomes" id="UP000308730">
    <property type="component" value="Unassembled WGS sequence"/>
</dbReference>
<evidence type="ECO:0000259" key="6">
    <source>
        <dbReference type="Pfam" id="PF01212"/>
    </source>
</evidence>
<dbReference type="InterPro" id="IPR015422">
    <property type="entry name" value="PyrdxlP-dep_Trfase_small"/>
</dbReference>
<protein>
    <recommendedName>
        <fullName evidence="6">Aromatic amino acid beta-eliminating lyase/threonine aldolase domain-containing protein</fullName>
    </recommendedName>
</protein>
<dbReference type="PANTHER" id="PTHR48097">
    <property type="entry name" value="L-THREONINE ALDOLASE-RELATED"/>
    <property type="match status" value="1"/>
</dbReference>
<keyword evidence="4" id="KW-0456">Lyase</keyword>
<proteinExistence type="inferred from homology"/>
<dbReference type="Gene3D" id="3.90.1150.10">
    <property type="entry name" value="Aspartate Aminotransferase, domain 1"/>
    <property type="match status" value="1"/>
</dbReference>
<dbReference type="EMBL" id="SGPM01000200">
    <property type="protein sequence ID" value="THH28129.1"/>
    <property type="molecule type" value="Genomic_DNA"/>
</dbReference>
<accession>A0A4S4MQ97</accession>
<dbReference type="GO" id="GO:0005829">
    <property type="term" value="C:cytosol"/>
    <property type="evidence" value="ECO:0007669"/>
    <property type="project" value="TreeGrafter"/>
</dbReference>
<dbReference type="SUPFAM" id="SSF53383">
    <property type="entry name" value="PLP-dependent transferases"/>
    <property type="match status" value="1"/>
</dbReference>
<dbReference type="InterPro" id="IPR001597">
    <property type="entry name" value="ArAA_b-elim_lyase/Thr_aldolase"/>
</dbReference>
<keyword evidence="8" id="KW-1185">Reference proteome</keyword>
<organism evidence="7 8">
    <name type="scientific">Antrodiella citrinella</name>
    <dbReference type="NCBI Taxonomy" id="2447956"/>
    <lineage>
        <taxon>Eukaryota</taxon>
        <taxon>Fungi</taxon>
        <taxon>Dikarya</taxon>
        <taxon>Basidiomycota</taxon>
        <taxon>Agaricomycotina</taxon>
        <taxon>Agaricomycetes</taxon>
        <taxon>Polyporales</taxon>
        <taxon>Steccherinaceae</taxon>
        <taxon>Antrodiella</taxon>
    </lineage>
</organism>
<dbReference type="FunFam" id="3.40.640.10:FF:000030">
    <property type="entry name" value="Low-specificity L-threonine aldolase"/>
    <property type="match status" value="1"/>
</dbReference>
<dbReference type="InterPro" id="IPR023603">
    <property type="entry name" value="Low_specificity_L-TA-like"/>
</dbReference>
<sequence>MGSLDAVRASIAEQVKFDILTQTQDADNEKARQQVARNFVSDTLTVPSKDMYIYASMASLGDDVYHEPSTLALEAHMAKLTGKEAALFLPSGTMSNQIALRTHLKQPPYAVLCDHRAHILRYEAGGTAFHSGATSLAVHPANGHHLTLADVQANIILGDDIHFAPVEVVALENTLNGTIIPQEEIIAISDYVHSEGLKMHLDGARLWHVAIETGKPMNELCAPFDSVSLCFSKGLGAPIGSCLVGSTNFIKRARWFRKLFGGGMRQTSILTASAAFALTHNFPRLAAVHELAKKLEDGLKKLGINITSAAETCMVFFDPSPIGVDFAELLKRAEALPNPILIGGSRLVVHIQTTKEAVDDLLALLSTLAEEKKAAGFVYSPQANGNANGNIYIRAREKSK</sequence>
<evidence type="ECO:0000256" key="4">
    <source>
        <dbReference type="ARBA" id="ARBA00023239"/>
    </source>
</evidence>
<dbReference type="GO" id="GO:0006545">
    <property type="term" value="P:glycine biosynthetic process"/>
    <property type="evidence" value="ECO:0007669"/>
    <property type="project" value="TreeGrafter"/>
</dbReference>
<comment type="cofactor">
    <cofactor evidence="1">
        <name>pyridoxal 5'-phosphate</name>
        <dbReference type="ChEBI" id="CHEBI:597326"/>
    </cofactor>
</comment>
<comment type="caution">
    <text evidence="7">The sequence shown here is derived from an EMBL/GenBank/DDBJ whole genome shotgun (WGS) entry which is preliminary data.</text>
</comment>
<dbReference type="InterPro" id="IPR015424">
    <property type="entry name" value="PyrdxlP-dep_Trfase"/>
</dbReference>
<feature type="modified residue" description="N6-(pyridoxal phosphate)lysine" evidence="5">
    <location>
        <position position="233"/>
    </location>
</feature>
<comment type="similarity">
    <text evidence="2">Belongs to the threonine aldolase family.</text>
</comment>
<dbReference type="InterPro" id="IPR015421">
    <property type="entry name" value="PyrdxlP-dep_Trfase_major"/>
</dbReference>
<evidence type="ECO:0000313" key="7">
    <source>
        <dbReference type="EMBL" id="THH28129.1"/>
    </source>
</evidence>
<dbReference type="Pfam" id="PF01212">
    <property type="entry name" value="Beta_elim_lyase"/>
    <property type="match status" value="1"/>
</dbReference>